<feature type="transmembrane region" description="Helical" evidence="5">
    <location>
        <begin position="25"/>
        <end position="47"/>
    </location>
</feature>
<dbReference type="Proteomes" id="UP000680045">
    <property type="component" value="Unassembled WGS sequence"/>
</dbReference>
<accession>A0A941FPU3</accession>
<comment type="caution">
    <text evidence="6">The sequence shown here is derived from an EMBL/GenBank/DDBJ whole genome shotgun (WGS) entry which is preliminary data.</text>
</comment>
<evidence type="ECO:0000256" key="5">
    <source>
        <dbReference type="SAM" id="Phobius"/>
    </source>
</evidence>
<sequence>MMQALSVSIGNIFLIGVYVADKFEYILFSVLISTVFTLIVYTFVSVLGNVGKGISVVLMVLQISSSGGTFPIQVTPPFFSILTLSCHSPMLWVCFVNLLGNNLECSWQGHFYLDSLFNNHVHLRCHFEKASACKDTKDEG</sequence>
<feature type="transmembrane region" description="Helical" evidence="5">
    <location>
        <begin position="54"/>
        <end position="72"/>
    </location>
</feature>
<evidence type="ECO:0000313" key="6">
    <source>
        <dbReference type="EMBL" id="MBR8644272.1"/>
    </source>
</evidence>
<comment type="subcellular location">
    <subcellularLocation>
        <location evidence="1">Membrane</location>
        <topology evidence="1">Multi-pass membrane protein</topology>
    </subcellularLocation>
</comment>
<protein>
    <submittedName>
        <fullName evidence="6">Uncharacterized protein</fullName>
    </submittedName>
</protein>
<keyword evidence="3 5" id="KW-1133">Transmembrane helix</keyword>
<gene>
    <name evidence="6" type="ORF">KEH51_05330</name>
</gene>
<dbReference type="InterPro" id="IPR051328">
    <property type="entry name" value="T7SS_ABC-Transporter"/>
</dbReference>
<evidence type="ECO:0000256" key="3">
    <source>
        <dbReference type="ARBA" id="ARBA00022989"/>
    </source>
</evidence>
<dbReference type="PANTHER" id="PTHR43077">
    <property type="entry name" value="TRANSPORT PERMEASE YVFS-RELATED"/>
    <property type="match status" value="1"/>
</dbReference>
<keyword evidence="4 5" id="KW-0472">Membrane</keyword>
<feature type="transmembrane region" description="Helical" evidence="5">
    <location>
        <begin position="78"/>
        <end position="99"/>
    </location>
</feature>
<dbReference type="GO" id="GO:0016020">
    <property type="term" value="C:membrane"/>
    <property type="evidence" value="ECO:0007669"/>
    <property type="project" value="UniProtKB-SubCell"/>
</dbReference>
<evidence type="ECO:0000313" key="7">
    <source>
        <dbReference type="Proteomes" id="UP000680045"/>
    </source>
</evidence>
<evidence type="ECO:0000256" key="4">
    <source>
        <dbReference type="ARBA" id="ARBA00023136"/>
    </source>
</evidence>
<dbReference type="PANTHER" id="PTHR43077:SF10">
    <property type="entry name" value="TRANSPORT PERMEASE PROTEIN"/>
    <property type="match status" value="1"/>
</dbReference>
<organism evidence="6 7">
    <name type="scientific">Peribacillus frigoritolerans</name>
    <dbReference type="NCBI Taxonomy" id="450367"/>
    <lineage>
        <taxon>Bacteria</taxon>
        <taxon>Bacillati</taxon>
        <taxon>Bacillota</taxon>
        <taxon>Bacilli</taxon>
        <taxon>Bacillales</taxon>
        <taxon>Bacillaceae</taxon>
        <taxon>Peribacillus</taxon>
    </lineage>
</organism>
<evidence type="ECO:0000256" key="2">
    <source>
        <dbReference type="ARBA" id="ARBA00022692"/>
    </source>
</evidence>
<reference evidence="6" key="1">
    <citation type="submission" date="2021-04" db="EMBL/GenBank/DDBJ databases">
        <title>Whole genome sequencing of Enterococci isolates from hospitalized patients.</title>
        <authorList>
            <person name="Ogoti B.M."/>
            <person name="Onyambu F.G."/>
        </authorList>
    </citation>
    <scope>NUCLEOTIDE SEQUENCE</scope>
    <source>
        <strain evidence="6">242</strain>
    </source>
</reference>
<proteinExistence type="predicted"/>
<dbReference type="AlphaFoldDB" id="A0A941FPU3"/>
<evidence type="ECO:0000256" key="1">
    <source>
        <dbReference type="ARBA" id="ARBA00004141"/>
    </source>
</evidence>
<keyword evidence="2 5" id="KW-0812">Transmembrane</keyword>
<dbReference type="EMBL" id="JAGTPW010000006">
    <property type="protein sequence ID" value="MBR8644272.1"/>
    <property type="molecule type" value="Genomic_DNA"/>
</dbReference>
<name>A0A941FPU3_9BACI</name>